<feature type="signal peptide" evidence="2">
    <location>
        <begin position="1"/>
        <end position="23"/>
    </location>
</feature>
<dbReference type="PROSITE" id="PS51257">
    <property type="entry name" value="PROKAR_LIPOPROTEIN"/>
    <property type="match status" value="1"/>
</dbReference>
<name>A0A7S0VDT1_9CRYP</name>
<organism evidence="3">
    <name type="scientific">Hemiselmis tepida</name>
    <dbReference type="NCBI Taxonomy" id="464990"/>
    <lineage>
        <taxon>Eukaryota</taxon>
        <taxon>Cryptophyceae</taxon>
        <taxon>Cryptomonadales</taxon>
        <taxon>Hemiselmidaceae</taxon>
        <taxon>Hemiselmis</taxon>
    </lineage>
</organism>
<keyword evidence="1" id="KW-0812">Transmembrane</keyword>
<evidence type="ECO:0008006" key="4">
    <source>
        <dbReference type="Google" id="ProtNLM"/>
    </source>
</evidence>
<feature type="chain" id="PRO_5031225501" description="Nucleotide-diphospho-sugar transferase domain-containing protein" evidence="2">
    <location>
        <begin position="24"/>
        <end position="798"/>
    </location>
</feature>
<dbReference type="AlphaFoldDB" id="A0A7S0VDT1"/>
<reference evidence="3" key="1">
    <citation type="submission" date="2021-01" db="EMBL/GenBank/DDBJ databases">
        <authorList>
            <person name="Corre E."/>
            <person name="Pelletier E."/>
            <person name="Niang G."/>
            <person name="Scheremetjew M."/>
            <person name="Finn R."/>
            <person name="Kale V."/>
            <person name="Holt S."/>
            <person name="Cochrane G."/>
            <person name="Meng A."/>
            <person name="Brown T."/>
            <person name="Cohen L."/>
        </authorList>
    </citation>
    <scope>NUCLEOTIDE SEQUENCE</scope>
    <source>
        <strain evidence="3">CCMP443</strain>
    </source>
</reference>
<keyword evidence="2" id="KW-0732">Signal</keyword>
<dbReference type="EMBL" id="HBFN01007980">
    <property type="protein sequence ID" value="CAD8786804.1"/>
    <property type="molecule type" value="Transcribed_RNA"/>
</dbReference>
<evidence type="ECO:0000256" key="2">
    <source>
        <dbReference type="SAM" id="SignalP"/>
    </source>
</evidence>
<evidence type="ECO:0000256" key="1">
    <source>
        <dbReference type="SAM" id="Phobius"/>
    </source>
</evidence>
<keyword evidence="1" id="KW-1133">Transmembrane helix</keyword>
<evidence type="ECO:0000313" key="3">
    <source>
        <dbReference type="EMBL" id="CAD8786804.1"/>
    </source>
</evidence>
<proteinExistence type="predicted"/>
<keyword evidence="1" id="KW-0472">Membrane</keyword>
<protein>
    <recommendedName>
        <fullName evidence="4">Nucleotide-diphospho-sugar transferase domain-containing protein</fullName>
    </recommendedName>
</protein>
<gene>
    <name evidence="3" type="ORF">HTEP1355_LOCUS4608</name>
</gene>
<feature type="transmembrane region" description="Helical" evidence="1">
    <location>
        <begin position="732"/>
        <end position="755"/>
    </location>
</feature>
<accession>A0A7S0VDT1</accession>
<sequence>MRSFRWSSCWIVSIIIFLSCARSLFMWQAGYKTHVREQTVQLKLPIEAQLINVSIFSDKSDVVAEDVSVTGTSKQREKLSEEGEILPEVSPRKSLLISMAGNMTPPEDAFNLPGFSCPSAPSAASHTQEGLQNQILGGCFPVPPVNPSVTVVFVHVGKDITHGKHLFFSVSQLRRTNPQASIAVVISKAVSEMKQVRSHLHCHGVEIVIAEELENSPATRRELEKFRNAFVVSGDMGIPGNPTDFNFRTSARMLYVLGFMKVSGRSKVFHVENDNLVFMDIARLAEVILGCGISMASGRRNHIEIALGFFFASTADPLQKLVDFWIRQYQSGKTAMQNEVRKHFGVANHEWLNDMSLSALYHAYYPDQLSILPSSSVNKDLKTQCVFDQLQFIFDTGNLAMWHFGDFQDAKPHTNQHGWGAYKDFDPRPWNISWCRQGRCTSPFLHKADGSRISVGHLHVHSKRLPLHMSSCVVPRVGWKELQSATFAASILKSLEFHTEMLGNINLIERLGAPGRHRDGTSWQLDGRDRRPSYPFITGDGFRGACTWHCGDYASDGEHQCNIKSEYVQYGDCVFIEMTDFKSGKGTDQYMKNFFDLILPKLDQKVVVVTHNGDMSAPGCDGFWRKSEPQSWPQYDFEEHLNSPKILHWFAVNCFWKSPATRPRPSKLTCIPIGIENRYNSVGKDPVRYVERLHEEKNTSMERKLVMTDVFELSGIKPEREHLKRFVLQKDYVTQVSCYCFSVLLYIGLLIHVGIRYQERVGINGRVQCKITILSFVLGDTVWTRTALGRSCCWAAFR</sequence>